<evidence type="ECO:0000256" key="1">
    <source>
        <dbReference type="SAM" id="MobiDB-lite"/>
    </source>
</evidence>
<organism evidence="2 3">
    <name type="scientific">Sapajus apella</name>
    <name type="common">Brown-capped capuchin</name>
    <name type="synonym">Cebus apella</name>
    <dbReference type="NCBI Taxonomy" id="9515"/>
    <lineage>
        <taxon>Eukaryota</taxon>
        <taxon>Metazoa</taxon>
        <taxon>Chordata</taxon>
        <taxon>Craniata</taxon>
        <taxon>Vertebrata</taxon>
        <taxon>Euteleostomi</taxon>
        <taxon>Mammalia</taxon>
        <taxon>Eutheria</taxon>
        <taxon>Euarchontoglires</taxon>
        <taxon>Primates</taxon>
        <taxon>Haplorrhini</taxon>
        <taxon>Platyrrhini</taxon>
        <taxon>Cebidae</taxon>
        <taxon>Cebinae</taxon>
        <taxon>Sapajus</taxon>
    </lineage>
</organism>
<accession>A0A6J3J2A7</accession>
<reference evidence="3" key="1">
    <citation type="submission" date="2025-08" db="UniProtKB">
        <authorList>
            <consortium name="RefSeq"/>
        </authorList>
    </citation>
    <scope>IDENTIFICATION</scope>
    <source>
        <tissue evidence="3">Blood</tissue>
    </source>
</reference>
<proteinExistence type="predicted"/>
<protein>
    <submittedName>
        <fullName evidence="3">Uncharacterized protein LOC116561356</fullName>
    </submittedName>
</protein>
<keyword evidence="2" id="KW-1185">Reference proteome</keyword>
<feature type="region of interest" description="Disordered" evidence="1">
    <location>
        <begin position="174"/>
        <end position="299"/>
    </location>
</feature>
<name>A0A6J3J2A7_SAPAP</name>
<dbReference type="GeneID" id="116561356"/>
<dbReference type="Proteomes" id="UP000504640">
    <property type="component" value="Unplaced"/>
</dbReference>
<dbReference type="RefSeq" id="XP_032148992.1">
    <property type="nucleotide sequence ID" value="XM_032293101.1"/>
</dbReference>
<dbReference type="AlphaFoldDB" id="A0A6J3J2A7"/>
<sequence length="458" mass="47361">MVCTARGLWKCAAAGGSPARSSLVFRGDTESLGSSSFFFIPCFVAGFRFRGSLSCGPLGRTEAAEPLQQAALWFSCRGDRGDCAESARVARPVPTGRCPLGASASAAVSKVLYPPLCLLQASARPFPFSGGSLFGCFLEFHKRSLASWAASDWTSSGPAPTCILRPSAELTPGVSADASWKKGKKKARRPGDDEQVWGEERVWLRGPAGPGRRTGLDSGMDSPLFLSAQQGAVQPAPPPEWMEGTRPSPVSLRGDTYRPACRGGPGPSLPAGGPCRPWPPTLSSTRAPPQTVAGALPSGIFRFPPHIQSSCRSAGSSPGPAAAPGLPSAPGLPWALTVGLRPGTVAFLSAPKWLSLSGSASPDEAPHAGRGLGSRDPRALSAGCARPLQPAPALPWGQVSEVCVPVFLPVVLVILQVPSERSCAAPASPVRQAAGPPVGCWCAISPGRSALELPQQLC</sequence>
<gene>
    <name evidence="3" type="primary">LOC116561356</name>
</gene>
<evidence type="ECO:0000313" key="2">
    <source>
        <dbReference type="Proteomes" id="UP000504640"/>
    </source>
</evidence>
<evidence type="ECO:0000313" key="3">
    <source>
        <dbReference type="RefSeq" id="XP_032148992.1"/>
    </source>
</evidence>